<evidence type="ECO:0000313" key="3">
    <source>
        <dbReference type="Proteomes" id="UP000784294"/>
    </source>
</evidence>
<feature type="region of interest" description="Disordered" evidence="1">
    <location>
        <begin position="1"/>
        <end position="157"/>
    </location>
</feature>
<protein>
    <submittedName>
        <fullName evidence="2">Uncharacterized protein</fullName>
    </submittedName>
</protein>
<feature type="compositionally biased region" description="Polar residues" evidence="1">
    <location>
        <begin position="124"/>
        <end position="136"/>
    </location>
</feature>
<keyword evidence="3" id="KW-1185">Reference proteome</keyword>
<feature type="compositionally biased region" description="Low complexity" evidence="1">
    <location>
        <begin position="20"/>
        <end position="31"/>
    </location>
</feature>
<proteinExistence type="predicted"/>
<dbReference type="Proteomes" id="UP000784294">
    <property type="component" value="Unassembled WGS sequence"/>
</dbReference>
<sequence length="157" mass="16308">MPDLNKSVPAATSAGRKRSLSPSLRSKPGKSNVAATKRRSRSRSREVSRRTGGVTQKNALKRRATSESSKSSSSSSSGSSTSSGSSSSSASSSSASTDSSRSQSRSPRRRHPTSKPPTIKSKAADSQTQQKPSLTGHSGGDTSGRARQSNDKSRPTA</sequence>
<evidence type="ECO:0000313" key="2">
    <source>
        <dbReference type="EMBL" id="VEL22562.1"/>
    </source>
</evidence>
<dbReference type="EMBL" id="CAAALY010057166">
    <property type="protein sequence ID" value="VEL22562.1"/>
    <property type="molecule type" value="Genomic_DNA"/>
</dbReference>
<dbReference type="AlphaFoldDB" id="A0A3S5CN59"/>
<feature type="compositionally biased region" description="Basic and acidic residues" evidence="1">
    <location>
        <begin position="148"/>
        <end position="157"/>
    </location>
</feature>
<gene>
    <name evidence="2" type="ORF">PXEA_LOCUS16002</name>
</gene>
<reference evidence="2" key="1">
    <citation type="submission" date="2018-11" db="EMBL/GenBank/DDBJ databases">
        <authorList>
            <consortium name="Pathogen Informatics"/>
        </authorList>
    </citation>
    <scope>NUCLEOTIDE SEQUENCE</scope>
</reference>
<organism evidence="2 3">
    <name type="scientific">Protopolystoma xenopodis</name>
    <dbReference type="NCBI Taxonomy" id="117903"/>
    <lineage>
        <taxon>Eukaryota</taxon>
        <taxon>Metazoa</taxon>
        <taxon>Spiralia</taxon>
        <taxon>Lophotrochozoa</taxon>
        <taxon>Platyhelminthes</taxon>
        <taxon>Monogenea</taxon>
        <taxon>Polyopisthocotylea</taxon>
        <taxon>Polystomatidea</taxon>
        <taxon>Polystomatidae</taxon>
        <taxon>Protopolystoma</taxon>
    </lineage>
</organism>
<comment type="caution">
    <text evidence="2">The sequence shown here is derived from an EMBL/GenBank/DDBJ whole genome shotgun (WGS) entry which is preliminary data.</text>
</comment>
<evidence type="ECO:0000256" key="1">
    <source>
        <dbReference type="SAM" id="MobiDB-lite"/>
    </source>
</evidence>
<accession>A0A3S5CN59</accession>
<feature type="compositionally biased region" description="Low complexity" evidence="1">
    <location>
        <begin position="66"/>
        <end position="105"/>
    </location>
</feature>
<name>A0A3S5CN59_9PLAT</name>